<comment type="caution">
    <text evidence="1">The sequence shown here is derived from an EMBL/GenBank/DDBJ whole genome shotgun (WGS) entry which is preliminary data.</text>
</comment>
<dbReference type="Proteomes" id="UP000177230">
    <property type="component" value="Unassembled WGS sequence"/>
</dbReference>
<dbReference type="GO" id="GO:0005975">
    <property type="term" value="P:carbohydrate metabolic process"/>
    <property type="evidence" value="ECO:0007669"/>
    <property type="project" value="InterPro"/>
</dbReference>
<organism evidence="1 2">
    <name type="scientific">Candidatus Edwardsbacteria bacterium GWF2_54_11</name>
    <dbReference type="NCBI Taxonomy" id="1817851"/>
    <lineage>
        <taxon>Bacteria</taxon>
        <taxon>Candidatus Edwardsiibacteriota</taxon>
    </lineage>
</organism>
<gene>
    <name evidence="1" type="ORF">A2024_03110</name>
</gene>
<evidence type="ECO:0000313" key="1">
    <source>
        <dbReference type="EMBL" id="OGF11990.1"/>
    </source>
</evidence>
<dbReference type="Gene3D" id="3.20.20.370">
    <property type="entry name" value="Glycoside hydrolase/deacetylase"/>
    <property type="match status" value="1"/>
</dbReference>
<dbReference type="InterPro" id="IPR011330">
    <property type="entry name" value="Glyco_hydro/deAcase_b/a-brl"/>
</dbReference>
<dbReference type="AlphaFoldDB" id="A0A1F5RBZ8"/>
<reference evidence="1 2" key="1">
    <citation type="journal article" date="2016" name="Nat. Commun.">
        <title>Thousands of microbial genomes shed light on interconnected biogeochemical processes in an aquifer system.</title>
        <authorList>
            <person name="Anantharaman K."/>
            <person name="Brown C.T."/>
            <person name="Hug L.A."/>
            <person name="Sharon I."/>
            <person name="Castelle C.J."/>
            <person name="Probst A.J."/>
            <person name="Thomas B.C."/>
            <person name="Singh A."/>
            <person name="Wilkins M.J."/>
            <person name="Karaoz U."/>
            <person name="Brodie E.L."/>
            <person name="Williams K.H."/>
            <person name="Hubbard S.S."/>
            <person name="Banfield J.F."/>
        </authorList>
    </citation>
    <scope>NUCLEOTIDE SEQUENCE [LARGE SCALE GENOMIC DNA]</scope>
</reference>
<dbReference type="InterPro" id="IPR006837">
    <property type="entry name" value="Divergent_DAC"/>
</dbReference>
<name>A0A1F5RBZ8_9BACT</name>
<dbReference type="Pfam" id="PF04748">
    <property type="entry name" value="Polysacc_deac_2"/>
    <property type="match status" value="1"/>
</dbReference>
<evidence type="ECO:0000313" key="2">
    <source>
        <dbReference type="Proteomes" id="UP000177230"/>
    </source>
</evidence>
<protein>
    <submittedName>
        <fullName evidence="1">Uncharacterized protein</fullName>
    </submittedName>
</protein>
<proteinExistence type="predicted"/>
<dbReference type="EMBL" id="MFFM01000034">
    <property type="protein sequence ID" value="OGF11990.1"/>
    <property type="molecule type" value="Genomic_DNA"/>
</dbReference>
<accession>A0A1F5RBZ8</accession>
<sequence>MTRNRKKKRSNLWIVPAAVLVLLAAFGLRHFAGRPPKPALPDISRSQPSHPAPRDIRSLQETLADQGFAVRALSPGDDSSRNFLIYIPPGYPLVQANLIINRLARAENYTPARSLENRKKQRLDLAFLSRDSLALNITVLKKKAPAEKVSNLPKVALVLYFWPPEISSLSGQFDKIAAIKTLIVKDNCRPKNREIIGTAILEPKGYPGNDPGPNTILVDDPTGKIKNKLDAAANAADEPVGLYLWQGSRAVEDGRITDLITSYCSRNQLILLEPYPTAQSLVKRSAGANSCSYLKPDLIIDPQTSANSCLSQLKNQLAKTKSRSLILIPATENSLKALNKVLTTETAAHYEFVAVSGILQ</sequence>
<dbReference type="SUPFAM" id="SSF88713">
    <property type="entry name" value="Glycoside hydrolase/deacetylase"/>
    <property type="match status" value="1"/>
</dbReference>